<evidence type="ECO:0000313" key="3">
    <source>
        <dbReference type="Proteomes" id="UP001498469"/>
    </source>
</evidence>
<evidence type="ECO:0000313" key="2">
    <source>
        <dbReference type="EMBL" id="MEF2111897.1"/>
    </source>
</evidence>
<protein>
    <submittedName>
        <fullName evidence="2">Uncharacterized protein</fullName>
    </submittedName>
</protein>
<evidence type="ECO:0000256" key="1">
    <source>
        <dbReference type="SAM" id="Phobius"/>
    </source>
</evidence>
<name>A0ABU7UKJ2_9CLOT</name>
<dbReference type="EMBL" id="JAZHFS010000004">
    <property type="protein sequence ID" value="MEF2111897.1"/>
    <property type="molecule type" value="Genomic_DNA"/>
</dbReference>
<accession>A0ABU7UKJ2</accession>
<keyword evidence="3" id="KW-1185">Reference proteome</keyword>
<keyword evidence="1" id="KW-1133">Transmembrane helix</keyword>
<sequence>MLTKAYLAKVAIALVMLRYLSSFKNLIDDTSDQCIVKKYLREGVCIMSTRKSNSKPKTKTNELMLLEAKENHKFIIDFIDNRHFLPFLNIVLSTVVIGIIAGICIYKGQLANTAILVSDMLMKLFVGRK</sequence>
<proteinExistence type="predicted"/>
<gene>
    <name evidence="2" type="ORF">SJI18_06180</name>
</gene>
<dbReference type="RefSeq" id="WP_331701721.1">
    <property type="nucleotide sequence ID" value="NZ_JAZHFS010000004.1"/>
</dbReference>
<keyword evidence="1" id="KW-0472">Membrane</keyword>
<dbReference type="Proteomes" id="UP001498469">
    <property type="component" value="Unassembled WGS sequence"/>
</dbReference>
<keyword evidence="1" id="KW-0812">Transmembrane</keyword>
<organism evidence="2 3">
    <name type="scientific">Clostridium frigoriphilum</name>
    <dbReference type="NCBI Taxonomy" id="443253"/>
    <lineage>
        <taxon>Bacteria</taxon>
        <taxon>Bacillati</taxon>
        <taxon>Bacillota</taxon>
        <taxon>Clostridia</taxon>
        <taxon>Eubacteriales</taxon>
        <taxon>Clostridiaceae</taxon>
        <taxon>Clostridium</taxon>
    </lineage>
</organism>
<comment type="caution">
    <text evidence="2">The sequence shown here is derived from an EMBL/GenBank/DDBJ whole genome shotgun (WGS) entry which is preliminary data.</text>
</comment>
<reference evidence="2 3" key="1">
    <citation type="submission" date="2023-11" db="EMBL/GenBank/DDBJ databases">
        <title>Draft genome sequence of a psychrophilic Clostridium strain from permafrost water brine.</title>
        <authorList>
            <person name="Shcherbakova V.A."/>
            <person name="Trubitsyn V.E."/>
            <person name="Zakharyuk A.G."/>
        </authorList>
    </citation>
    <scope>NUCLEOTIDE SEQUENCE [LARGE SCALE GENOMIC DNA]</scope>
    <source>
        <strain evidence="2 3">14F</strain>
    </source>
</reference>
<feature type="transmembrane region" description="Helical" evidence="1">
    <location>
        <begin position="84"/>
        <end position="103"/>
    </location>
</feature>